<keyword evidence="1" id="KW-1133">Transmembrane helix</keyword>
<keyword evidence="1 2" id="KW-0812">Transmembrane</keyword>
<organism evidence="2 3">
    <name type="scientific">Planoprotostelium fungivorum</name>
    <dbReference type="NCBI Taxonomy" id="1890364"/>
    <lineage>
        <taxon>Eukaryota</taxon>
        <taxon>Amoebozoa</taxon>
        <taxon>Evosea</taxon>
        <taxon>Variosea</taxon>
        <taxon>Cavosteliida</taxon>
        <taxon>Cavosteliaceae</taxon>
        <taxon>Planoprotostelium</taxon>
    </lineage>
</organism>
<name>A0A2P6NJ86_9EUKA</name>
<evidence type="ECO:0000313" key="3">
    <source>
        <dbReference type="Proteomes" id="UP000241769"/>
    </source>
</evidence>
<feature type="transmembrane region" description="Helical" evidence="1">
    <location>
        <begin position="140"/>
        <end position="160"/>
    </location>
</feature>
<dbReference type="InterPro" id="IPR029377">
    <property type="entry name" value="TMEM220"/>
</dbReference>
<dbReference type="PANTHER" id="PTHR34262">
    <property type="entry name" value="TRANSMEMBRANE PROTEIN 220"/>
    <property type="match status" value="1"/>
</dbReference>
<feature type="transmembrane region" description="Helical" evidence="1">
    <location>
        <begin position="61"/>
        <end position="81"/>
    </location>
</feature>
<evidence type="ECO:0000313" key="2">
    <source>
        <dbReference type="EMBL" id="PRP84020.1"/>
    </source>
</evidence>
<comment type="caution">
    <text evidence="2">The sequence shown here is derived from an EMBL/GenBank/DDBJ whole genome shotgun (WGS) entry which is preliminary data.</text>
</comment>
<evidence type="ECO:0000256" key="1">
    <source>
        <dbReference type="SAM" id="Phobius"/>
    </source>
</evidence>
<dbReference type="Pfam" id="PF15071">
    <property type="entry name" value="TMEM220"/>
    <property type="match status" value="1"/>
</dbReference>
<dbReference type="EMBL" id="MDYQ01000071">
    <property type="protein sequence ID" value="PRP84020.1"/>
    <property type="molecule type" value="Genomic_DNA"/>
</dbReference>
<dbReference type="OrthoDB" id="9924288at2759"/>
<dbReference type="InParanoid" id="A0A2P6NJ86"/>
<keyword evidence="3" id="KW-1185">Reference proteome</keyword>
<feature type="transmembrane region" description="Helical" evidence="1">
    <location>
        <begin position="12"/>
        <end position="30"/>
    </location>
</feature>
<dbReference type="PANTHER" id="PTHR34262:SF1">
    <property type="entry name" value="TRANSMEMBRANE PROTEIN 220"/>
    <property type="match status" value="1"/>
</dbReference>
<accession>A0A2P6NJ86</accession>
<gene>
    <name evidence="2" type="ORF">PROFUN_08617</name>
</gene>
<keyword evidence="1" id="KW-0472">Membrane</keyword>
<dbReference type="AlphaFoldDB" id="A0A2P6NJ86"/>
<reference evidence="2 3" key="1">
    <citation type="journal article" date="2018" name="Genome Biol. Evol.">
        <title>Multiple Roots of Fruiting Body Formation in Amoebozoa.</title>
        <authorList>
            <person name="Hillmann F."/>
            <person name="Forbes G."/>
            <person name="Novohradska S."/>
            <person name="Ferling I."/>
            <person name="Riege K."/>
            <person name="Groth M."/>
            <person name="Westermann M."/>
            <person name="Marz M."/>
            <person name="Spaller T."/>
            <person name="Winckler T."/>
            <person name="Schaap P."/>
            <person name="Glockner G."/>
        </authorList>
    </citation>
    <scope>NUCLEOTIDE SEQUENCE [LARGE SCALE GENOMIC DNA]</scope>
    <source>
        <strain evidence="2 3">Jena</strain>
    </source>
</reference>
<sequence length="189" mass="21154">MTSSTLNRFYQVTLNAISAFFFVIAAYVNLNDPDPWLWVSVYTIAAVLNIFAMFNRIPQPVISALPSLAAVGLALAAWQIVLLSRNERFIDELTYGKLSDDIWSFFETEEGRELGGLIVVSLSLIQNSTESRRQSNLMSFLLKMTTAVLLGAAVYALFVLQPLMNQKEKVAHCNNAWAFSKTEDGIEMM</sequence>
<protein>
    <submittedName>
        <fullName evidence="2">Transmembrane protein</fullName>
    </submittedName>
</protein>
<dbReference type="Proteomes" id="UP000241769">
    <property type="component" value="Unassembled WGS sequence"/>
</dbReference>
<proteinExistence type="predicted"/>
<feature type="transmembrane region" description="Helical" evidence="1">
    <location>
        <begin position="36"/>
        <end position="54"/>
    </location>
</feature>